<sequence>MDVGSAACSRSLLGPCAAPAACGPAGRGPAGRLPSVVPLGTGREEGEEAALAGRRMGREEGEERAGMGGGRGGGGGEGDGSEERSDGKGGGRRVPGWEEEEEREMDLRRGEAGCWGEEVRGDMGMDSGLEKTQHRHLPAVEGTAARRLHAVEAELGRSAPAREIEAVARDEEEAASPCGCAATNRNLTMARSVARAATPSAPPSSPTKTTQVCAPAVASSDASPSPKTASSSMMVSAVEDAAAPRLNVTGPELG</sequence>
<proteinExistence type="predicted"/>
<gene>
    <name evidence="2" type="primary">OSJNBb0056I06.122</name>
</gene>
<feature type="compositionally biased region" description="Low complexity" evidence="1">
    <location>
        <begin position="14"/>
        <end position="24"/>
    </location>
</feature>
<evidence type="ECO:0000256" key="1">
    <source>
        <dbReference type="SAM" id="MobiDB-lite"/>
    </source>
</evidence>
<organism evidence="2 3">
    <name type="scientific">Oryza sativa subsp. japonica</name>
    <name type="common">Rice</name>
    <dbReference type="NCBI Taxonomy" id="39947"/>
    <lineage>
        <taxon>Eukaryota</taxon>
        <taxon>Viridiplantae</taxon>
        <taxon>Streptophyta</taxon>
        <taxon>Embryophyta</taxon>
        <taxon>Tracheophyta</taxon>
        <taxon>Spermatophyta</taxon>
        <taxon>Magnoliopsida</taxon>
        <taxon>Liliopsida</taxon>
        <taxon>Poales</taxon>
        <taxon>Poaceae</taxon>
        <taxon>BOP clade</taxon>
        <taxon>Oryzoideae</taxon>
        <taxon>Oryzeae</taxon>
        <taxon>Oryzinae</taxon>
        <taxon>Oryza</taxon>
        <taxon>Oryza sativa</taxon>
    </lineage>
</organism>
<name>Q8H3F4_ORYSJ</name>
<protein>
    <submittedName>
        <fullName evidence="2">Uncharacterized protein</fullName>
    </submittedName>
</protein>
<feature type="region of interest" description="Disordered" evidence="1">
    <location>
        <begin position="194"/>
        <end position="254"/>
    </location>
</feature>
<dbReference type="AlphaFoldDB" id="Q8H3F4"/>
<reference evidence="3" key="1">
    <citation type="journal article" date="2005" name="Nature">
        <title>The map-based sequence of the rice genome.</title>
        <authorList>
            <consortium name="International rice genome sequencing project (IRGSP)"/>
            <person name="Matsumoto T."/>
            <person name="Wu J."/>
            <person name="Kanamori H."/>
            <person name="Katayose Y."/>
            <person name="Fujisawa M."/>
            <person name="Namiki N."/>
            <person name="Mizuno H."/>
            <person name="Yamamoto K."/>
            <person name="Antonio B.A."/>
            <person name="Baba T."/>
            <person name="Sakata K."/>
            <person name="Nagamura Y."/>
            <person name="Aoki H."/>
            <person name="Arikawa K."/>
            <person name="Arita K."/>
            <person name="Bito T."/>
            <person name="Chiden Y."/>
            <person name="Fujitsuka N."/>
            <person name="Fukunaka R."/>
            <person name="Hamada M."/>
            <person name="Harada C."/>
            <person name="Hayashi A."/>
            <person name="Hijishita S."/>
            <person name="Honda M."/>
            <person name="Hosokawa S."/>
            <person name="Ichikawa Y."/>
            <person name="Idonuma A."/>
            <person name="Iijima M."/>
            <person name="Ikeda M."/>
            <person name="Ikeno M."/>
            <person name="Ito K."/>
            <person name="Ito S."/>
            <person name="Ito T."/>
            <person name="Ito Y."/>
            <person name="Ito Y."/>
            <person name="Iwabuchi A."/>
            <person name="Kamiya K."/>
            <person name="Karasawa W."/>
            <person name="Kurita K."/>
            <person name="Katagiri S."/>
            <person name="Kikuta A."/>
            <person name="Kobayashi H."/>
            <person name="Kobayashi N."/>
            <person name="Machita K."/>
            <person name="Maehara T."/>
            <person name="Masukawa M."/>
            <person name="Mizubayashi T."/>
            <person name="Mukai Y."/>
            <person name="Nagasaki H."/>
            <person name="Nagata Y."/>
            <person name="Naito S."/>
            <person name="Nakashima M."/>
            <person name="Nakama Y."/>
            <person name="Nakamichi Y."/>
            <person name="Nakamura M."/>
            <person name="Meguro A."/>
            <person name="Negishi M."/>
            <person name="Ohta I."/>
            <person name="Ohta T."/>
            <person name="Okamoto M."/>
            <person name="Ono N."/>
            <person name="Saji S."/>
            <person name="Sakaguchi M."/>
            <person name="Sakai K."/>
            <person name="Shibata M."/>
            <person name="Shimokawa T."/>
            <person name="Song J."/>
            <person name="Takazaki Y."/>
            <person name="Terasawa K."/>
            <person name="Tsugane M."/>
            <person name="Tsuji K."/>
            <person name="Ueda S."/>
            <person name="Waki K."/>
            <person name="Yamagata H."/>
            <person name="Yamamoto M."/>
            <person name="Yamamoto S."/>
            <person name="Yamane H."/>
            <person name="Yoshiki S."/>
            <person name="Yoshihara R."/>
            <person name="Yukawa K."/>
            <person name="Zhong H."/>
            <person name="Yano M."/>
            <person name="Yuan Q."/>
            <person name="Ouyang S."/>
            <person name="Liu J."/>
            <person name="Jones K.M."/>
            <person name="Gansberger K."/>
            <person name="Moffat K."/>
            <person name="Hill J."/>
            <person name="Bera J."/>
            <person name="Fadrosh D."/>
            <person name="Jin S."/>
            <person name="Johri S."/>
            <person name="Kim M."/>
            <person name="Overton L."/>
            <person name="Reardon M."/>
            <person name="Tsitrin T."/>
            <person name="Vuong H."/>
            <person name="Weaver B."/>
            <person name="Ciecko A."/>
            <person name="Tallon L."/>
            <person name="Jackson J."/>
            <person name="Pai G."/>
            <person name="Aken S.V."/>
            <person name="Utterback T."/>
            <person name="Reidmuller S."/>
            <person name="Feldblyum T."/>
            <person name="Hsiao J."/>
            <person name="Zismann V."/>
            <person name="Iobst S."/>
            <person name="de Vazeille A.R."/>
            <person name="Buell C.R."/>
            <person name="Ying K."/>
            <person name="Li Y."/>
            <person name="Lu T."/>
            <person name="Huang Y."/>
            <person name="Zhao Q."/>
            <person name="Feng Q."/>
            <person name="Zhang L."/>
            <person name="Zhu J."/>
            <person name="Weng Q."/>
            <person name="Mu J."/>
            <person name="Lu Y."/>
            <person name="Fan D."/>
            <person name="Liu Y."/>
            <person name="Guan J."/>
            <person name="Zhang Y."/>
            <person name="Yu S."/>
            <person name="Liu X."/>
            <person name="Zhang Y."/>
            <person name="Hong G."/>
            <person name="Han B."/>
            <person name="Choisne N."/>
            <person name="Demange N."/>
            <person name="Orjeda G."/>
            <person name="Samain S."/>
            <person name="Cattolico L."/>
            <person name="Pelletier E."/>
            <person name="Couloux A."/>
            <person name="Segurens B."/>
            <person name="Wincker P."/>
            <person name="D'Hont A."/>
            <person name="Scarpelli C."/>
            <person name="Weissenbach J."/>
            <person name="Salanoubat M."/>
            <person name="Quetier F."/>
            <person name="Yu Y."/>
            <person name="Kim H.R."/>
            <person name="Rambo T."/>
            <person name="Currie J."/>
            <person name="Collura K."/>
            <person name="Luo M."/>
            <person name="Yang T."/>
            <person name="Ammiraju J.S.S."/>
            <person name="Engler F."/>
            <person name="Soderlund C."/>
            <person name="Wing R.A."/>
            <person name="Palmer L.E."/>
            <person name="de la Bastide M."/>
            <person name="Spiegel L."/>
            <person name="Nascimento L."/>
            <person name="Zutavern T."/>
            <person name="O'Shaughnessy A."/>
            <person name="Dike S."/>
            <person name="Dedhia N."/>
            <person name="Preston R."/>
            <person name="Balija V."/>
            <person name="McCombie W.R."/>
            <person name="Chow T."/>
            <person name="Chen H."/>
            <person name="Chung M."/>
            <person name="Chen C."/>
            <person name="Shaw J."/>
            <person name="Wu H."/>
            <person name="Hsiao K."/>
            <person name="Chao Y."/>
            <person name="Chu M."/>
            <person name="Cheng C."/>
            <person name="Hour A."/>
            <person name="Lee P."/>
            <person name="Lin S."/>
            <person name="Lin Y."/>
            <person name="Liou J."/>
            <person name="Liu S."/>
            <person name="Hsing Y."/>
            <person name="Raghuvanshi S."/>
            <person name="Mohanty A."/>
            <person name="Bharti A.K."/>
            <person name="Gaur A."/>
            <person name="Gupta V."/>
            <person name="Kumar D."/>
            <person name="Ravi V."/>
            <person name="Vij S."/>
            <person name="Kapur A."/>
            <person name="Khurana P."/>
            <person name="Khurana P."/>
            <person name="Khurana J.P."/>
            <person name="Tyagi A.K."/>
            <person name="Gaikwad K."/>
            <person name="Singh A."/>
            <person name="Dalal V."/>
            <person name="Srivastava S."/>
            <person name="Dixit A."/>
            <person name="Pal A.K."/>
            <person name="Ghazi I.A."/>
            <person name="Yadav M."/>
            <person name="Pandit A."/>
            <person name="Bhargava A."/>
            <person name="Sureshbabu K."/>
            <person name="Batra K."/>
            <person name="Sharma T.R."/>
            <person name="Mohapatra T."/>
            <person name="Singh N.K."/>
            <person name="Messing J."/>
            <person name="Nelson A.B."/>
            <person name="Fuks G."/>
            <person name="Kavchok S."/>
            <person name="Keizer G."/>
            <person name="Linton E."/>
            <person name="Llaca V."/>
            <person name="Song R."/>
            <person name="Tanyolac B."/>
            <person name="Young S."/>
            <person name="Ho-Il K."/>
            <person name="Hahn J.H."/>
            <person name="Sangsakoo G."/>
            <person name="Vanavichit A."/>
            <person name="de Mattos Luiz.A.T."/>
            <person name="Zimmer P.D."/>
            <person name="Malone G."/>
            <person name="Dellagostin O."/>
            <person name="de Oliveira A.C."/>
            <person name="Bevan M."/>
            <person name="Bancroft I."/>
            <person name="Minx P."/>
            <person name="Cordum H."/>
            <person name="Wilson R."/>
            <person name="Cheng Z."/>
            <person name="Jin W."/>
            <person name="Jiang J."/>
            <person name="Leong S.A."/>
            <person name="Iwama H."/>
            <person name="Gojobori T."/>
            <person name="Itoh T."/>
            <person name="Niimura Y."/>
            <person name="Fujii Y."/>
            <person name="Habara T."/>
            <person name="Sakai H."/>
            <person name="Sato Y."/>
            <person name="Wilson G."/>
            <person name="Kumar K."/>
            <person name="McCouch S."/>
            <person name="Juretic N."/>
            <person name="Hoen D."/>
            <person name="Wright S."/>
            <person name="Bruskiewich R."/>
            <person name="Bureau T."/>
            <person name="Miyao A."/>
            <person name="Hirochika H."/>
            <person name="Nishikawa T."/>
            <person name="Kadowaki K."/>
            <person name="Sugiura M."/>
            <person name="Burr B."/>
            <person name="Sasaki T."/>
        </authorList>
    </citation>
    <scope>NUCLEOTIDE SEQUENCE [LARGE SCALE GENOMIC DNA]</scope>
    <source>
        <strain evidence="3">cv. Nipponbare</strain>
    </source>
</reference>
<accession>Q8H3F4</accession>
<dbReference type="EMBL" id="AP005178">
    <property type="protein sequence ID" value="BAC20134.1"/>
    <property type="molecule type" value="Genomic_DNA"/>
</dbReference>
<feature type="compositionally biased region" description="Low complexity" evidence="1">
    <location>
        <begin position="206"/>
        <end position="226"/>
    </location>
</feature>
<feature type="region of interest" description="Disordered" evidence="1">
    <location>
        <begin position="14"/>
        <end position="110"/>
    </location>
</feature>
<evidence type="ECO:0000313" key="2">
    <source>
        <dbReference type="EMBL" id="BAC20134.1"/>
    </source>
</evidence>
<feature type="compositionally biased region" description="Basic and acidic residues" evidence="1">
    <location>
        <begin position="56"/>
        <end position="65"/>
    </location>
</feature>
<feature type="compositionally biased region" description="Gly residues" evidence="1">
    <location>
        <begin position="66"/>
        <end position="78"/>
    </location>
</feature>
<evidence type="ECO:0000313" key="3">
    <source>
        <dbReference type="Proteomes" id="UP000000763"/>
    </source>
</evidence>
<dbReference type="Proteomes" id="UP000000763">
    <property type="component" value="Chromosome 7"/>
</dbReference>
<reference evidence="3" key="2">
    <citation type="journal article" date="2008" name="Nucleic Acids Res.">
        <title>The rice annotation project database (RAP-DB): 2008 update.</title>
        <authorList>
            <consortium name="The rice annotation project (RAP)"/>
        </authorList>
    </citation>
    <scope>GENOME REANNOTATION</scope>
    <source>
        <strain evidence="3">cv. Nipponbare</strain>
    </source>
</reference>